<dbReference type="AlphaFoldDB" id="A0A2L0XBJ8"/>
<dbReference type="Proteomes" id="UP000253772">
    <property type="component" value="Chromosome c1"/>
</dbReference>
<evidence type="ECO:0000313" key="2">
    <source>
        <dbReference type="Proteomes" id="UP000253772"/>
    </source>
</evidence>
<organism evidence="1 2">
    <name type="scientific">Cupriavidus metallidurans</name>
    <dbReference type="NCBI Taxonomy" id="119219"/>
    <lineage>
        <taxon>Bacteria</taxon>
        <taxon>Pseudomonadati</taxon>
        <taxon>Pseudomonadota</taxon>
        <taxon>Betaproteobacteria</taxon>
        <taxon>Burkholderiales</taxon>
        <taxon>Burkholderiaceae</taxon>
        <taxon>Cupriavidus</taxon>
    </lineage>
</organism>
<accession>A0A2L0XBJ8</accession>
<sequence>MPASFQGPVMSVHPDSPIPIETQRWVRPGVAADAPVLDAWLMARAPLAVPEARGRRLALDALLEQGGHGICLIAGTDAVRALLPVVLVHSLSTGGRVAMVTEWWPPESGDADDWLAECCIVLAEWCRAHGIRHAMLAPGLIADAARAPAGFVRGAEGLWRGNLVPTAKYLG</sequence>
<dbReference type="EMBL" id="CP037900">
    <property type="protein sequence ID" value="QBP11471.1"/>
    <property type="molecule type" value="Genomic_DNA"/>
</dbReference>
<dbReference type="OrthoDB" id="8965385at2"/>
<name>A0A2L0XBJ8_9BURK</name>
<evidence type="ECO:0000313" key="1">
    <source>
        <dbReference type="EMBL" id="QBP11471.1"/>
    </source>
</evidence>
<proteinExistence type="predicted"/>
<reference evidence="1 2" key="1">
    <citation type="submission" date="2019-03" db="EMBL/GenBank/DDBJ databases">
        <title>Comparative insights into the high quality Complete genome sequence of highly metal resistant Cupriavidus metallidurans strain BS1 isolated from a gold-copper mine.</title>
        <authorList>
            <person name="Mazhar H.S."/>
            <person name="Rensing C."/>
        </authorList>
    </citation>
    <scope>NUCLEOTIDE SEQUENCE [LARGE SCALE GENOMIC DNA]</scope>
    <source>
        <strain evidence="1 2">BS1</strain>
    </source>
</reference>
<protein>
    <submittedName>
        <fullName evidence="1">Uncharacterized protein</fullName>
    </submittedName>
</protein>
<gene>
    <name evidence="1" type="ORF">DDF84_017820</name>
</gene>